<sequence>MLQEVKKEKILVRKKRHELEKTIRNQKMAKVSLVYIKQRYIHLNVKNQLLPVTVLSTSQLHHEANAPAANPPHSHKQSNRPFVALAIACQQVNQIRLHVRVTCT</sequence>
<dbReference type="EMBL" id="HBUF01328301">
    <property type="protein sequence ID" value="CAG6696365.1"/>
    <property type="molecule type" value="Transcribed_RNA"/>
</dbReference>
<dbReference type="AlphaFoldDB" id="A0A8D9FJ81"/>
<proteinExistence type="predicted"/>
<name>A0A8D9FJ81_9HEMI</name>
<accession>A0A8D9FJ81</accession>
<organism evidence="1">
    <name type="scientific">Cacopsylla melanoneura</name>
    <dbReference type="NCBI Taxonomy" id="428564"/>
    <lineage>
        <taxon>Eukaryota</taxon>
        <taxon>Metazoa</taxon>
        <taxon>Ecdysozoa</taxon>
        <taxon>Arthropoda</taxon>
        <taxon>Hexapoda</taxon>
        <taxon>Insecta</taxon>
        <taxon>Pterygota</taxon>
        <taxon>Neoptera</taxon>
        <taxon>Paraneoptera</taxon>
        <taxon>Hemiptera</taxon>
        <taxon>Sternorrhyncha</taxon>
        <taxon>Psylloidea</taxon>
        <taxon>Psyllidae</taxon>
        <taxon>Psyllinae</taxon>
        <taxon>Cacopsylla</taxon>
    </lineage>
</organism>
<reference evidence="1" key="1">
    <citation type="submission" date="2021-05" db="EMBL/GenBank/DDBJ databases">
        <authorList>
            <person name="Alioto T."/>
            <person name="Alioto T."/>
            <person name="Gomez Garrido J."/>
        </authorList>
    </citation>
    <scope>NUCLEOTIDE SEQUENCE</scope>
</reference>
<evidence type="ECO:0000313" key="1">
    <source>
        <dbReference type="EMBL" id="CAG6790455.1"/>
    </source>
</evidence>
<dbReference type="EMBL" id="HBUF01670986">
    <property type="protein sequence ID" value="CAG6790455.1"/>
    <property type="molecule type" value="Transcribed_RNA"/>
</dbReference>
<protein>
    <submittedName>
        <fullName evidence="1">Uncharacterized protein</fullName>
    </submittedName>
</protein>